<evidence type="ECO:0000313" key="8">
    <source>
        <dbReference type="Proteomes" id="UP000663838"/>
    </source>
</evidence>
<dbReference type="PANTHER" id="PTHR43270:SF4">
    <property type="entry name" value="CARNOSINE DIPEPTIDASE 2, ISOFORM A"/>
    <property type="match status" value="1"/>
</dbReference>
<dbReference type="EMBL" id="CAJOBS010000359">
    <property type="protein sequence ID" value="CAF4559532.1"/>
    <property type="molecule type" value="Genomic_DNA"/>
</dbReference>
<accession>A0A820ZA56</accession>
<dbReference type="Gene3D" id="3.40.630.10">
    <property type="entry name" value="Zn peptidases"/>
    <property type="match status" value="1"/>
</dbReference>
<keyword evidence="3" id="KW-0479">Metal-binding</keyword>
<dbReference type="GO" id="GO:0005829">
    <property type="term" value="C:cytosol"/>
    <property type="evidence" value="ECO:0007669"/>
    <property type="project" value="TreeGrafter"/>
</dbReference>
<keyword evidence="2" id="KW-0645">Protease</keyword>
<evidence type="ECO:0000259" key="6">
    <source>
        <dbReference type="Pfam" id="PF07687"/>
    </source>
</evidence>
<dbReference type="Proteomes" id="UP000663838">
    <property type="component" value="Unassembled WGS sequence"/>
</dbReference>
<evidence type="ECO:0000256" key="1">
    <source>
        <dbReference type="ARBA" id="ARBA00006247"/>
    </source>
</evidence>
<dbReference type="GO" id="GO:0016805">
    <property type="term" value="F:dipeptidase activity"/>
    <property type="evidence" value="ECO:0007669"/>
    <property type="project" value="TreeGrafter"/>
</dbReference>
<dbReference type="InterPro" id="IPR011650">
    <property type="entry name" value="Peptidase_M20_dimer"/>
</dbReference>
<feature type="compositionally biased region" description="Basic residues" evidence="5">
    <location>
        <begin position="88"/>
        <end position="107"/>
    </location>
</feature>
<evidence type="ECO:0000313" key="7">
    <source>
        <dbReference type="EMBL" id="CAF4559532.1"/>
    </source>
</evidence>
<dbReference type="SUPFAM" id="SSF53187">
    <property type="entry name" value="Zn-dependent exopeptidases"/>
    <property type="match status" value="1"/>
</dbReference>
<feature type="compositionally biased region" description="Low complexity" evidence="5">
    <location>
        <begin position="129"/>
        <end position="139"/>
    </location>
</feature>
<dbReference type="PANTHER" id="PTHR43270">
    <property type="entry name" value="BETA-ALA-HIS DIPEPTIDASE"/>
    <property type="match status" value="1"/>
</dbReference>
<sequence length="740" mass="82741">MLSTYTFLSDHSYSLRPVTDENDELPLNQREEKTKKRHRSSNRRNGTISTTNRAVSIDRSSSDKENTSIIILNSNNTPTSTTTSTSRNKNKSSANKKKSIGSRRTRISTRTLVTDSRSESTKKQDSKISSKTAIKSTAANISKKKKVNTQDKTKPLNVSQTDSSDLSPSLSIEERVKLRRTKPLQPPATIIEKVKSTKITKTKTSYSSVIKKSNKKKTPSSISKLKNKKLFLGSGLDLDNIVLGNRQRRCIKKQPKGVNYQPTTMSSDDLNKRIAKYLDDHQKDYIQRLSDAVSIPSVSAWPEHRPEVVRMVEWTKSFMETLGITVELADVGEQKLSDGTKLKLPNVILGTYGNDTAKKTVMIYGHLDVQPAQLSDGWDSEPFVLTERDGKLYGRGSTDDKGPVISWLNVIEAYQKLNEPFPVNVKFVLESMEEYGSDGLEDLLKSLKNTFLSGVDYVVISDSYWLGKTKPCLQYGLRGICYFFLDVECSTKDLHSGCFGGTIHEAMTDLIAIMGTLVDNKGHILIDRLYDEVVPLTLEEEELYKPITFDTAAYCSEAGVQSTIQSEKDQILMHRWRYPSLSLHGIQGAFDGCGCKTVIPRHVIGKFSIRIVPNMKISTVEKLVENHVQTIMKERNSPNKVSVKLEHGGDYWIADPNNPQYVAARKATVAVHGIEPDLTREGGSIPITLTFQEQTGKNVLLLPIGASDDGAHSQNEKFDISNYMNGMKVMSVYFQELAKL</sequence>
<feature type="region of interest" description="Disordered" evidence="5">
    <location>
        <begin position="16"/>
        <end position="169"/>
    </location>
</feature>
<dbReference type="InterPro" id="IPR001261">
    <property type="entry name" value="ArgE/DapE_CS"/>
</dbReference>
<evidence type="ECO:0000256" key="5">
    <source>
        <dbReference type="SAM" id="MobiDB-lite"/>
    </source>
</evidence>
<protein>
    <recommendedName>
        <fullName evidence="6">Peptidase M20 dimerisation domain-containing protein</fullName>
    </recommendedName>
</protein>
<evidence type="ECO:0000256" key="3">
    <source>
        <dbReference type="ARBA" id="ARBA00022723"/>
    </source>
</evidence>
<dbReference type="InterPro" id="IPR051458">
    <property type="entry name" value="Cyt/Met_Dipeptidase"/>
</dbReference>
<feature type="compositionally biased region" description="Basic and acidic residues" evidence="5">
    <location>
        <begin position="116"/>
        <end position="128"/>
    </location>
</feature>
<dbReference type="Pfam" id="PF01546">
    <property type="entry name" value="Peptidase_M20"/>
    <property type="match status" value="1"/>
</dbReference>
<evidence type="ECO:0000256" key="4">
    <source>
        <dbReference type="ARBA" id="ARBA00022801"/>
    </source>
</evidence>
<reference evidence="7" key="1">
    <citation type="submission" date="2021-02" db="EMBL/GenBank/DDBJ databases">
        <authorList>
            <person name="Nowell W R."/>
        </authorList>
    </citation>
    <scope>NUCLEOTIDE SEQUENCE</scope>
</reference>
<dbReference type="InterPro" id="IPR002933">
    <property type="entry name" value="Peptidase_M20"/>
</dbReference>
<dbReference type="PROSITE" id="PS00759">
    <property type="entry name" value="ARGE_DAPE_CPG2_2"/>
    <property type="match status" value="1"/>
</dbReference>
<comment type="similarity">
    <text evidence="1">Belongs to the peptidase M20A family.</text>
</comment>
<feature type="compositionally biased region" description="Low complexity" evidence="5">
    <location>
        <begin position="67"/>
        <end position="87"/>
    </location>
</feature>
<dbReference type="AlphaFoldDB" id="A0A820ZA56"/>
<dbReference type="GO" id="GO:0006508">
    <property type="term" value="P:proteolysis"/>
    <property type="evidence" value="ECO:0007669"/>
    <property type="project" value="UniProtKB-KW"/>
</dbReference>
<dbReference type="CDD" id="cd05676">
    <property type="entry name" value="M20_dipept_like_CNDP"/>
    <property type="match status" value="1"/>
</dbReference>
<keyword evidence="4" id="KW-0378">Hydrolase</keyword>
<dbReference type="Pfam" id="PF07687">
    <property type="entry name" value="M20_dimer"/>
    <property type="match status" value="1"/>
</dbReference>
<feature type="compositionally biased region" description="Polar residues" evidence="5">
    <location>
        <begin position="43"/>
        <end position="54"/>
    </location>
</feature>
<proteinExistence type="inferred from homology"/>
<dbReference type="Gene3D" id="3.30.70.360">
    <property type="match status" value="1"/>
</dbReference>
<evidence type="ECO:0000256" key="2">
    <source>
        <dbReference type="ARBA" id="ARBA00022670"/>
    </source>
</evidence>
<feature type="domain" description="Peptidase M20 dimerisation" evidence="6">
    <location>
        <begin position="475"/>
        <end position="634"/>
    </location>
</feature>
<feature type="compositionally biased region" description="Polar residues" evidence="5">
    <location>
        <begin position="156"/>
        <end position="169"/>
    </location>
</feature>
<gene>
    <name evidence="7" type="ORF">TOA249_LOCUS7827</name>
</gene>
<comment type="caution">
    <text evidence="7">The sequence shown here is derived from an EMBL/GenBank/DDBJ whole genome shotgun (WGS) entry which is preliminary data.</text>
</comment>
<name>A0A820ZA56_9BILA</name>
<dbReference type="GO" id="GO:0046872">
    <property type="term" value="F:metal ion binding"/>
    <property type="evidence" value="ECO:0007669"/>
    <property type="project" value="UniProtKB-KW"/>
</dbReference>
<organism evidence="7 8">
    <name type="scientific">Rotaria socialis</name>
    <dbReference type="NCBI Taxonomy" id="392032"/>
    <lineage>
        <taxon>Eukaryota</taxon>
        <taxon>Metazoa</taxon>
        <taxon>Spiralia</taxon>
        <taxon>Gnathifera</taxon>
        <taxon>Rotifera</taxon>
        <taxon>Eurotatoria</taxon>
        <taxon>Bdelloidea</taxon>
        <taxon>Philodinida</taxon>
        <taxon>Philodinidae</taxon>
        <taxon>Rotaria</taxon>
    </lineage>
</organism>